<organism evidence="2 3">
    <name type="scientific">Athelia psychrophila</name>
    <dbReference type="NCBI Taxonomy" id="1759441"/>
    <lineage>
        <taxon>Eukaryota</taxon>
        <taxon>Fungi</taxon>
        <taxon>Dikarya</taxon>
        <taxon>Basidiomycota</taxon>
        <taxon>Agaricomycotina</taxon>
        <taxon>Agaricomycetes</taxon>
        <taxon>Agaricomycetidae</taxon>
        <taxon>Atheliales</taxon>
        <taxon>Atheliaceae</taxon>
        <taxon>Athelia</taxon>
    </lineage>
</organism>
<dbReference type="Gene3D" id="2.60.40.150">
    <property type="entry name" value="C2 domain"/>
    <property type="match status" value="1"/>
</dbReference>
<evidence type="ECO:0000313" key="3">
    <source>
        <dbReference type="Proteomes" id="UP000076532"/>
    </source>
</evidence>
<proteinExistence type="predicted"/>
<name>A0A165YMG7_9AGAM</name>
<dbReference type="PROSITE" id="PS50004">
    <property type="entry name" value="C2"/>
    <property type="match status" value="1"/>
</dbReference>
<gene>
    <name evidence="2" type="ORF">FIBSPDRAFT_1051733</name>
</gene>
<protein>
    <recommendedName>
        <fullName evidence="1">C2 domain-containing protein</fullName>
    </recommendedName>
</protein>
<sequence length="225" mass="24383">MSPQSLPVAYTLQIISANGLPVRRFKRLGDRNVVTNATVEGRSVQTKICMCSSNAEWNETFQIEARKTSSVLSLQVSGSTHGTSLNCASEIMISDLLQRCLYEQDVELDLRGSKSGLQGRIKIRLSLSSNGSLIVAEAQRLALVLARQPNTAMAATGGCIDDIDDLLAISVPTPPAMAAQSIVNVLDRLDHFMRIADEAAKVHPYAKLAWDVLSAAHKIIVAQLR</sequence>
<dbReference type="InterPro" id="IPR000008">
    <property type="entry name" value="C2_dom"/>
</dbReference>
<dbReference type="Pfam" id="PF00168">
    <property type="entry name" value="C2"/>
    <property type="match status" value="1"/>
</dbReference>
<keyword evidence="3" id="KW-1185">Reference proteome</keyword>
<dbReference type="Proteomes" id="UP000076532">
    <property type="component" value="Unassembled WGS sequence"/>
</dbReference>
<dbReference type="OrthoDB" id="163438at2759"/>
<dbReference type="EMBL" id="KV417694">
    <property type="protein sequence ID" value="KZP09721.1"/>
    <property type="molecule type" value="Genomic_DNA"/>
</dbReference>
<dbReference type="SUPFAM" id="SSF49562">
    <property type="entry name" value="C2 domain (Calcium/lipid-binding domain, CaLB)"/>
    <property type="match status" value="1"/>
</dbReference>
<dbReference type="InterPro" id="IPR035892">
    <property type="entry name" value="C2_domain_sf"/>
</dbReference>
<dbReference type="CDD" id="cd00030">
    <property type="entry name" value="C2"/>
    <property type="match status" value="1"/>
</dbReference>
<evidence type="ECO:0000259" key="1">
    <source>
        <dbReference type="PROSITE" id="PS50004"/>
    </source>
</evidence>
<dbReference type="AlphaFoldDB" id="A0A165YMG7"/>
<accession>A0A165YMG7</accession>
<reference evidence="2 3" key="1">
    <citation type="journal article" date="2016" name="Mol. Biol. Evol.">
        <title>Comparative Genomics of Early-Diverging Mushroom-Forming Fungi Provides Insights into the Origins of Lignocellulose Decay Capabilities.</title>
        <authorList>
            <person name="Nagy L.G."/>
            <person name="Riley R."/>
            <person name="Tritt A."/>
            <person name="Adam C."/>
            <person name="Daum C."/>
            <person name="Floudas D."/>
            <person name="Sun H."/>
            <person name="Yadav J.S."/>
            <person name="Pangilinan J."/>
            <person name="Larsson K.H."/>
            <person name="Matsuura K."/>
            <person name="Barry K."/>
            <person name="Labutti K."/>
            <person name="Kuo R."/>
            <person name="Ohm R.A."/>
            <person name="Bhattacharya S.S."/>
            <person name="Shirouzu T."/>
            <person name="Yoshinaga Y."/>
            <person name="Martin F.M."/>
            <person name="Grigoriev I.V."/>
            <person name="Hibbett D.S."/>
        </authorList>
    </citation>
    <scope>NUCLEOTIDE SEQUENCE [LARGE SCALE GENOMIC DNA]</scope>
    <source>
        <strain evidence="2 3">CBS 109695</strain>
    </source>
</reference>
<evidence type="ECO:0000313" key="2">
    <source>
        <dbReference type="EMBL" id="KZP09721.1"/>
    </source>
</evidence>
<feature type="domain" description="C2" evidence="1">
    <location>
        <begin position="1"/>
        <end position="110"/>
    </location>
</feature>